<sequence>MSTPSTSIETGIETHGIEARGIERVLPHERTHVSLIDNFTMWLSANMVISTVALGAIAIPIFELGFWDSLAVIVLFNVLGVLPVAYFSTLGPRLGLRQMTIARFSFGWHGAKIMALFNIAACIGWSAVNVIVGSQIITALSRGAVPVWASILVIAALTTVVSVYGYRYVHRYERYAWMPMAVIFFIVAVTTTGQMSVVPTPAWNIAHIASLVSFGGAIFGFATGWSSYAADYTVNQPEHTSATKIFWLTFFGVTIPCILLETLGLGLTTIGAFSKAANEGGGALLAAALHPLGGLGAFMLLLLALSVIANNIPNDYSLGLSVQVLGRAFHRVNRAVWTLVGAVVYIIIAIFAAAHFNATLENFLLLVAYWLGPWSIILILEHFIVRHGQYNLESWNEARHLPVGWAAVIAMAFGLFGVYLGAAQLLFVGPIAGLFNPPYGMDIGFELGVVFAAVSYLILRPIELRKYAR</sequence>
<name>A0A1P8UGH0_9GAMM</name>
<dbReference type="InterPro" id="IPR026030">
    <property type="entry name" value="Pur-cyt_permease_Fcy2/21/22"/>
</dbReference>
<feature type="transmembrane region" description="Helical" evidence="9">
    <location>
        <begin position="39"/>
        <end position="59"/>
    </location>
</feature>
<evidence type="ECO:0000313" key="10">
    <source>
        <dbReference type="EMBL" id="APZ42958.1"/>
    </source>
</evidence>
<keyword evidence="6 9" id="KW-1133">Transmembrane helix</keyword>
<evidence type="ECO:0000256" key="9">
    <source>
        <dbReference type="SAM" id="Phobius"/>
    </source>
</evidence>
<dbReference type="AlphaFoldDB" id="A0A1P8UGH0"/>
<accession>A0A1P8UGH0</accession>
<keyword evidence="3 8" id="KW-0813">Transport</keyword>
<gene>
    <name evidence="10" type="ORF">BW247_07520</name>
</gene>
<feature type="transmembrane region" description="Helical" evidence="9">
    <location>
        <begin position="285"/>
        <end position="308"/>
    </location>
</feature>
<evidence type="ECO:0000256" key="1">
    <source>
        <dbReference type="ARBA" id="ARBA00004141"/>
    </source>
</evidence>
<dbReference type="FunFam" id="1.10.4160.10:FF:000002">
    <property type="entry name" value="Purine-cytosine permease fcyB"/>
    <property type="match status" value="1"/>
</dbReference>
<dbReference type="InterPro" id="IPR001248">
    <property type="entry name" value="Pur-cyt_permease"/>
</dbReference>
<dbReference type="RefSeq" id="WP_076836606.1">
    <property type="nucleotide sequence ID" value="NZ_CP019434.1"/>
</dbReference>
<keyword evidence="4" id="KW-0597">Phosphoprotein</keyword>
<evidence type="ECO:0000256" key="5">
    <source>
        <dbReference type="ARBA" id="ARBA00022692"/>
    </source>
</evidence>
<feature type="transmembrane region" description="Helical" evidence="9">
    <location>
        <begin position="245"/>
        <end position="273"/>
    </location>
</feature>
<evidence type="ECO:0000256" key="3">
    <source>
        <dbReference type="ARBA" id="ARBA00022448"/>
    </source>
</evidence>
<reference evidence="10 11" key="1">
    <citation type="submission" date="2017-01" db="EMBL/GenBank/DDBJ databases">
        <title>Draft sequence of Acidihalobacter ferrooxidans strain DSM 14175 (strain V8).</title>
        <authorList>
            <person name="Khaleque H.N."/>
            <person name="Ramsay J.P."/>
            <person name="Murphy R.J.T."/>
            <person name="Kaksonen A.H."/>
            <person name="Boxall N.J."/>
            <person name="Watkin E.L.J."/>
        </authorList>
    </citation>
    <scope>NUCLEOTIDE SEQUENCE [LARGE SCALE GENOMIC DNA]</scope>
    <source>
        <strain evidence="10 11">V8</strain>
    </source>
</reference>
<dbReference type="GO" id="GO:0022857">
    <property type="term" value="F:transmembrane transporter activity"/>
    <property type="evidence" value="ECO:0007669"/>
    <property type="project" value="InterPro"/>
</dbReference>
<comment type="subcellular location">
    <subcellularLocation>
        <location evidence="1">Membrane</location>
        <topology evidence="1">Multi-pass membrane protein</topology>
    </subcellularLocation>
</comment>
<evidence type="ECO:0008006" key="12">
    <source>
        <dbReference type="Google" id="ProtNLM"/>
    </source>
</evidence>
<feature type="transmembrane region" description="Helical" evidence="9">
    <location>
        <begin position="71"/>
        <end position="92"/>
    </location>
</feature>
<feature type="transmembrane region" description="Helical" evidence="9">
    <location>
        <begin position="113"/>
        <end position="137"/>
    </location>
</feature>
<dbReference type="PANTHER" id="PTHR31806">
    <property type="entry name" value="PURINE-CYTOSINE PERMEASE FCY2-RELATED"/>
    <property type="match status" value="1"/>
</dbReference>
<feature type="transmembrane region" description="Helical" evidence="9">
    <location>
        <begin position="176"/>
        <end position="197"/>
    </location>
</feature>
<feature type="transmembrane region" description="Helical" evidence="9">
    <location>
        <begin position="143"/>
        <end position="164"/>
    </location>
</feature>
<dbReference type="Gene3D" id="1.10.4160.10">
    <property type="entry name" value="Hydantoin permease"/>
    <property type="match status" value="1"/>
</dbReference>
<evidence type="ECO:0000256" key="6">
    <source>
        <dbReference type="ARBA" id="ARBA00022989"/>
    </source>
</evidence>
<dbReference type="EMBL" id="CP019434">
    <property type="protein sequence ID" value="APZ42958.1"/>
    <property type="molecule type" value="Genomic_DNA"/>
</dbReference>
<dbReference type="PANTHER" id="PTHR31806:SF1">
    <property type="entry name" value="PURINE-CYTOSINE PERMEASE FCY2-RELATED"/>
    <property type="match status" value="1"/>
</dbReference>
<feature type="transmembrane region" description="Helical" evidence="9">
    <location>
        <begin position="203"/>
        <end position="225"/>
    </location>
</feature>
<dbReference type="Pfam" id="PF02133">
    <property type="entry name" value="Transp_cyt_pur"/>
    <property type="match status" value="1"/>
</dbReference>
<feature type="transmembrane region" description="Helical" evidence="9">
    <location>
        <begin position="363"/>
        <end position="384"/>
    </location>
</feature>
<evidence type="ECO:0000256" key="2">
    <source>
        <dbReference type="ARBA" id="ARBA00008974"/>
    </source>
</evidence>
<feature type="transmembrane region" description="Helical" evidence="9">
    <location>
        <begin position="405"/>
        <end position="427"/>
    </location>
</feature>
<evidence type="ECO:0000256" key="7">
    <source>
        <dbReference type="ARBA" id="ARBA00023136"/>
    </source>
</evidence>
<proteinExistence type="inferred from homology"/>
<protein>
    <recommendedName>
        <fullName evidence="12">Cytosine permease</fullName>
    </recommendedName>
</protein>
<dbReference type="STRING" id="1765967.BW247_07520"/>
<organism evidence="10 11">
    <name type="scientific">Acidihalobacter ferrooxydans</name>
    <dbReference type="NCBI Taxonomy" id="1765967"/>
    <lineage>
        <taxon>Bacteria</taxon>
        <taxon>Pseudomonadati</taxon>
        <taxon>Pseudomonadota</taxon>
        <taxon>Gammaproteobacteria</taxon>
        <taxon>Chromatiales</taxon>
        <taxon>Ectothiorhodospiraceae</taxon>
        <taxon>Acidihalobacter</taxon>
    </lineage>
</organism>
<comment type="similarity">
    <text evidence="2 8">Belongs to the purine-cytosine permease (2.A.39) family.</text>
</comment>
<evidence type="ECO:0000256" key="8">
    <source>
        <dbReference type="PIRNR" id="PIRNR002744"/>
    </source>
</evidence>
<keyword evidence="5 9" id="KW-0812">Transmembrane</keyword>
<evidence type="ECO:0000313" key="11">
    <source>
        <dbReference type="Proteomes" id="UP000243807"/>
    </source>
</evidence>
<feature type="transmembrane region" description="Helical" evidence="9">
    <location>
        <begin position="335"/>
        <end position="357"/>
    </location>
</feature>
<evidence type="ECO:0000256" key="4">
    <source>
        <dbReference type="ARBA" id="ARBA00022553"/>
    </source>
</evidence>
<keyword evidence="7 8" id="KW-0472">Membrane</keyword>
<feature type="transmembrane region" description="Helical" evidence="9">
    <location>
        <begin position="439"/>
        <end position="459"/>
    </location>
</feature>
<dbReference type="OrthoDB" id="9809167at2"/>
<dbReference type="GO" id="GO:0005886">
    <property type="term" value="C:plasma membrane"/>
    <property type="evidence" value="ECO:0007669"/>
    <property type="project" value="TreeGrafter"/>
</dbReference>
<dbReference type="KEGG" id="afy:BW247_07520"/>
<keyword evidence="11" id="KW-1185">Reference proteome</keyword>
<dbReference type="PIRSF" id="PIRSF002744">
    <property type="entry name" value="Pur-cyt_permease"/>
    <property type="match status" value="1"/>
</dbReference>
<dbReference type="Proteomes" id="UP000243807">
    <property type="component" value="Chromosome"/>
</dbReference>